<dbReference type="CDD" id="cd09122">
    <property type="entry name" value="PLDc_Tdp1_1"/>
    <property type="match status" value="1"/>
</dbReference>
<feature type="active site" description="Nucleophile" evidence="1">
    <location>
        <position position="314"/>
    </location>
</feature>
<dbReference type="GeneID" id="63797328"/>
<sequence length="675" mass="75144">MDHEDDYDPALRAALAASMRGQTTPQNDFVDLTGDSGDESKSHTTAEANVIDIEDEESDDDLRQAIALSMQEMQQSPPDGVLNGRGSDKTDGTTTDSDKPAHVSPKLRSASETVPPVVNFGIPGLDRKKLEEERLARVAKRKAESSISPPPLKRDAKVARRDASPEKISELKLTEGLPVTSAQALANSKKSAASRASTQESKPKTAQPSSSPSPQFLQGVVKKTWAFGYARNGDDIKIEEVLQTADLELAILSAFQWDMEWVFTKFRTPSKTRFMMVMQAKEESTRLQYQEETANMPNIRLCFPPMEGQVNCMHSKLMLLFHPEYLRIVVPSANMVPYDWGEQGGVMENSVFLIDLPKKSAQDAADAPRTAFHEELAYFLKASTLHENIIAKLSSFDFKETSHYAFVHTVGGSHFGEAMTRTGHCGLARAVKSMGLETQDLINIDFVTSSIGSLTDEFMRSIYLSAQGVDAQRATGSEWKSRFRVYYPSEQTVSQSKGSRRSAGTICFQEKWFIGPKFPRNALHDCISRREGLLMHNKVHTLFFHNSENWSSTDEYFKMMFVRPETSIKLSDGSSCRGWAYVGSANLSESAWGKVVQDRIRKEPKLNCRNWECGVLVPITESPSASTSDEEEKKDESNSVAEGDIVQIFSSMVPVPMRVPAPSLGRELKPWYGAW</sequence>
<evidence type="ECO:0000313" key="5">
    <source>
        <dbReference type="EMBL" id="RAO72102.1"/>
    </source>
</evidence>
<dbReference type="GO" id="GO:0005634">
    <property type="term" value="C:nucleus"/>
    <property type="evidence" value="ECO:0007669"/>
    <property type="project" value="InterPro"/>
</dbReference>
<gene>
    <name evidence="5" type="ORF">BHQ10_008114</name>
</gene>
<dbReference type="Proteomes" id="UP000249363">
    <property type="component" value="Unassembled WGS sequence"/>
</dbReference>
<dbReference type="AlphaFoldDB" id="A0A364L8G4"/>
<dbReference type="InterPro" id="IPR010347">
    <property type="entry name" value="Tdp1"/>
</dbReference>
<accession>A0A364L8G4</accession>
<keyword evidence="6" id="KW-1185">Reference proteome</keyword>
<dbReference type="SMART" id="SM00726">
    <property type="entry name" value="UIM"/>
    <property type="match status" value="2"/>
</dbReference>
<feature type="compositionally biased region" description="Low complexity" evidence="4">
    <location>
        <begin position="181"/>
        <end position="197"/>
    </location>
</feature>
<name>A0A364L8G4_TALAM</name>
<feature type="region of interest" description="Disordered" evidence="4">
    <location>
        <begin position="16"/>
        <end position="122"/>
    </location>
</feature>
<dbReference type="STRING" id="1196081.A0A364L8G4"/>
<evidence type="ECO:0000256" key="3">
    <source>
        <dbReference type="PIRSR" id="PIRSR610347-3"/>
    </source>
</evidence>
<protein>
    <recommendedName>
        <fullName evidence="7">PLD phosphodiesterase domain-containing protein</fullName>
    </recommendedName>
</protein>
<comment type="caution">
    <text evidence="5">The sequence shown here is derived from an EMBL/GenBank/DDBJ whole genome shotgun (WGS) entry which is preliminary data.</text>
</comment>
<proteinExistence type="predicted"/>
<dbReference type="GO" id="GO:0006281">
    <property type="term" value="P:DNA repair"/>
    <property type="evidence" value="ECO:0007669"/>
    <property type="project" value="InterPro"/>
</dbReference>
<feature type="site" description="Interaction with DNA" evidence="3">
    <location>
        <position position="588"/>
    </location>
</feature>
<evidence type="ECO:0008006" key="7">
    <source>
        <dbReference type="Google" id="ProtNLM"/>
    </source>
</evidence>
<feature type="compositionally biased region" description="Polar residues" evidence="4">
    <location>
        <begin position="198"/>
        <end position="207"/>
    </location>
</feature>
<feature type="compositionally biased region" description="Basic and acidic residues" evidence="4">
    <location>
        <begin position="86"/>
        <end position="101"/>
    </location>
</feature>
<dbReference type="PANTHER" id="PTHR12415">
    <property type="entry name" value="TYROSYL-DNA PHOSPHODIESTERASE 1"/>
    <property type="match status" value="1"/>
</dbReference>
<dbReference type="InterPro" id="IPR003903">
    <property type="entry name" value="UIM_dom"/>
</dbReference>
<feature type="binding site" evidence="2">
    <location>
        <position position="316"/>
    </location>
    <ligand>
        <name>substrate</name>
    </ligand>
</feature>
<dbReference type="Gene3D" id="3.30.870.10">
    <property type="entry name" value="Endonuclease Chain A"/>
    <property type="match status" value="2"/>
</dbReference>
<feature type="compositionally biased region" description="Basic and acidic residues" evidence="4">
    <location>
        <begin position="152"/>
        <end position="173"/>
    </location>
</feature>
<evidence type="ECO:0000256" key="4">
    <source>
        <dbReference type="SAM" id="MobiDB-lite"/>
    </source>
</evidence>
<dbReference type="SUPFAM" id="SSF56024">
    <property type="entry name" value="Phospholipase D/nuclease"/>
    <property type="match status" value="2"/>
</dbReference>
<dbReference type="GO" id="GO:0003697">
    <property type="term" value="F:single-stranded DNA binding"/>
    <property type="evidence" value="ECO:0007669"/>
    <property type="project" value="TreeGrafter"/>
</dbReference>
<dbReference type="PANTHER" id="PTHR12415:SF4">
    <property type="entry name" value="TYROSYL-DNA PHOSPHODIESTERASE DOMAIN-CONTAINING PROTEIN"/>
    <property type="match status" value="1"/>
</dbReference>
<evidence type="ECO:0000256" key="2">
    <source>
        <dbReference type="PIRSR" id="PIRSR610347-2"/>
    </source>
</evidence>
<feature type="binding site" evidence="2">
    <location>
        <position position="538"/>
    </location>
    <ligand>
        <name>substrate</name>
    </ligand>
</feature>
<organism evidence="5 6">
    <name type="scientific">Talaromyces amestolkiae</name>
    <dbReference type="NCBI Taxonomy" id="1196081"/>
    <lineage>
        <taxon>Eukaryota</taxon>
        <taxon>Fungi</taxon>
        <taxon>Dikarya</taxon>
        <taxon>Ascomycota</taxon>
        <taxon>Pezizomycotina</taxon>
        <taxon>Eurotiomycetes</taxon>
        <taxon>Eurotiomycetidae</taxon>
        <taxon>Eurotiales</taxon>
        <taxon>Trichocomaceae</taxon>
        <taxon>Talaromyces</taxon>
        <taxon>Talaromyces sect. Talaromyces</taxon>
    </lineage>
</organism>
<dbReference type="RefSeq" id="XP_040736616.1">
    <property type="nucleotide sequence ID" value="XM_040880884.1"/>
</dbReference>
<dbReference type="Pfam" id="PF06087">
    <property type="entry name" value="Tyr-DNA_phospho"/>
    <property type="match status" value="1"/>
</dbReference>
<dbReference type="PROSITE" id="PS50330">
    <property type="entry name" value="UIM"/>
    <property type="match status" value="1"/>
</dbReference>
<dbReference type="GO" id="GO:0003690">
    <property type="term" value="F:double-stranded DNA binding"/>
    <property type="evidence" value="ECO:0007669"/>
    <property type="project" value="TreeGrafter"/>
</dbReference>
<feature type="region of interest" description="Disordered" evidence="4">
    <location>
        <begin position="139"/>
        <end position="215"/>
    </location>
</feature>
<reference evidence="5 6" key="1">
    <citation type="journal article" date="2017" name="Biotechnol. Biofuels">
        <title>Differential beta-glucosidase expression as a function of carbon source availability in Talaromyces amestolkiae: a genomic and proteomic approach.</title>
        <authorList>
            <person name="de Eugenio L.I."/>
            <person name="Mendez-Liter J.A."/>
            <person name="Nieto-Dominguez M."/>
            <person name="Alonso L."/>
            <person name="Gil-Munoz J."/>
            <person name="Barriuso J."/>
            <person name="Prieto A."/>
            <person name="Martinez M.J."/>
        </authorList>
    </citation>
    <scope>NUCLEOTIDE SEQUENCE [LARGE SCALE GENOMIC DNA]</scope>
    <source>
        <strain evidence="5 6">CIB</strain>
    </source>
</reference>
<dbReference type="OrthoDB" id="47785at2759"/>
<evidence type="ECO:0000256" key="1">
    <source>
        <dbReference type="PIRSR" id="PIRSR610347-1"/>
    </source>
</evidence>
<dbReference type="GO" id="GO:0017005">
    <property type="term" value="F:3'-tyrosyl-DNA phosphodiesterase activity"/>
    <property type="evidence" value="ECO:0007669"/>
    <property type="project" value="TreeGrafter"/>
</dbReference>
<dbReference type="EMBL" id="MIKG01000018">
    <property type="protein sequence ID" value="RAO72102.1"/>
    <property type="molecule type" value="Genomic_DNA"/>
</dbReference>
<feature type="active site" description="Proton donor/acceptor" evidence="1">
    <location>
        <position position="536"/>
    </location>
</feature>
<evidence type="ECO:0000313" key="6">
    <source>
        <dbReference type="Proteomes" id="UP000249363"/>
    </source>
</evidence>